<accession>A0A3N0CGJ2</accession>
<dbReference type="Pfam" id="PF11662">
    <property type="entry name" value="DUF3263"/>
    <property type="match status" value="1"/>
</dbReference>
<gene>
    <name evidence="1" type="ORF">EFK50_12365</name>
</gene>
<comment type="caution">
    <text evidence="1">The sequence shown here is derived from an EMBL/GenBank/DDBJ whole genome shotgun (WGS) entry which is preliminary data.</text>
</comment>
<dbReference type="Proteomes" id="UP000267128">
    <property type="component" value="Unassembled WGS sequence"/>
</dbReference>
<evidence type="ECO:0000313" key="2">
    <source>
        <dbReference type="Proteomes" id="UP000267128"/>
    </source>
</evidence>
<evidence type="ECO:0000313" key="1">
    <source>
        <dbReference type="EMBL" id="RNL62555.1"/>
    </source>
</evidence>
<proteinExistence type="predicted"/>
<protein>
    <submittedName>
        <fullName evidence="1">DUF3263 domain-containing protein</fullName>
    </submittedName>
</protein>
<organism evidence="1 2">
    <name type="scientific">Nocardioides marmoriginsengisoli</name>
    <dbReference type="NCBI Taxonomy" id="661483"/>
    <lineage>
        <taxon>Bacteria</taxon>
        <taxon>Bacillati</taxon>
        <taxon>Actinomycetota</taxon>
        <taxon>Actinomycetes</taxon>
        <taxon>Propionibacteriales</taxon>
        <taxon>Nocardioidaceae</taxon>
        <taxon>Nocardioides</taxon>
    </lineage>
</organism>
<sequence>MKLCRKACDLADTARVREPRNAEFKDPKPDRSGRHGSLFPVAELTQQQQAILDFERQWWRYSGGKAHELEQQLAMTASEYYRTLNEIIDLPGALEHDPTLVRRLQRARALRRRRRSTASFRLAHLPH</sequence>
<dbReference type="EMBL" id="RJSE01000007">
    <property type="protein sequence ID" value="RNL62555.1"/>
    <property type="molecule type" value="Genomic_DNA"/>
</dbReference>
<keyword evidence="2" id="KW-1185">Reference proteome</keyword>
<dbReference type="AlphaFoldDB" id="A0A3N0CGJ2"/>
<name>A0A3N0CGJ2_9ACTN</name>
<dbReference type="InterPro" id="IPR021678">
    <property type="entry name" value="DUF3263"/>
</dbReference>
<dbReference type="OrthoDB" id="3268863at2"/>
<reference evidence="1 2" key="1">
    <citation type="submission" date="2018-11" db="EMBL/GenBank/DDBJ databases">
        <authorList>
            <person name="Li F."/>
        </authorList>
    </citation>
    <scope>NUCLEOTIDE SEQUENCE [LARGE SCALE GENOMIC DNA]</scope>
    <source>
        <strain evidence="1 2">Gsoil 097</strain>
    </source>
</reference>